<dbReference type="Proteomes" id="UP000294855">
    <property type="component" value="Unassembled WGS sequence"/>
</dbReference>
<organism evidence="1 2">
    <name type="scientific">Methanimicrococcus blatticola</name>
    <dbReference type="NCBI Taxonomy" id="91560"/>
    <lineage>
        <taxon>Archaea</taxon>
        <taxon>Methanobacteriati</taxon>
        <taxon>Methanobacteriota</taxon>
        <taxon>Stenosarchaea group</taxon>
        <taxon>Methanomicrobia</taxon>
        <taxon>Methanosarcinales</taxon>
        <taxon>Methanosarcinaceae</taxon>
        <taxon>Methanimicrococcus</taxon>
    </lineage>
</organism>
<proteinExistence type="predicted"/>
<dbReference type="RefSeq" id="WP_133517555.1">
    <property type="nucleotide sequence ID" value="NZ_JAHDUW010000003.1"/>
</dbReference>
<dbReference type="OrthoDB" id="104659at2157"/>
<gene>
    <name evidence="1" type="ORF">C7391_1112</name>
</gene>
<keyword evidence="2" id="KW-1185">Reference proteome</keyword>
<dbReference type="InterPro" id="IPR003748">
    <property type="entry name" value="DUF169"/>
</dbReference>
<sequence length="239" mass="26252">MNHKELAQELNLQTHILAITRKNNSEAADPVKAGCTLRGLNKVLNDGETIVLSAKTTSCRGGNRGFGFDDELPPTPGGVGWFLSSGRGGGFPAGERIKATPEIGEQMLLNQPMNVLNENEFIEIKPYEDGDDSDLVSFLVNPDQLAALVTLFSYRGIDYDNVIAPMLSGCASIFRIPFGELGREKPRAVIGNMDIFSRPHFPKETVFFTIPATAFKNMLSDADECFFIAPIWKGIKKRL</sequence>
<evidence type="ECO:0000313" key="1">
    <source>
        <dbReference type="EMBL" id="TDQ68912.1"/>
    </source>
</evidence>
<reference evidence="1 2" key="1">
    <citation type="submission" date="2019-03" db="EMBL/GenBank/DDBJ databases">
        <title>Genomic Encyclopedia of Type Strains, Phase IV (KMG-IV): sequencing the most valuable type-strain genomes for metagenomic binning, comparative biology and taxonomic classification.</title>
        <authorList>
            <person name="Goeker M."/>
        </authorList>
    </citation>
    <scope>NUCLEOTIDE SEQUENCE [LARGE SCALE GENOMIC DNA]</scope>
    <source>
        <strain evidence="1 2">DSM 13328</strain>
    </source>
</reference>
<dbReference type="EMBL" id="SNYS01000008">
    <property type="protein sequence ID" value="TDQ68912.1"/>
    <property type="molecule type" value="Genomic_DNA"/>
</dbReference>
<name>A0A484F563_9EURY</name>
<dbReference type="Pfam" id="PF02596">
    <property type="entry name" value="DUF169"/>
    <property type="match status" value="1"/>
</dbReference>
<comment type="caution">
    <text evidence="1">The sequence shown here is derived from an EMBL/GenBank/DDBJ whole genome shotgun (WGS) entry which is preliminary data.</text>
</comment>
<dbReference type="AlphaFoldDB" id="A0A484F563"/>
<accession>A0A484F563</accession>
<protein>
    <submittedName>
        <fullName evidence="1">COG2043 family uncharacterized protein</fullName>
    </submittedName>
</protein>
<evidence type="ECO:0000313" key="2">
    <source>
        <dbReference type="Proteomes" id="UP000294855"/>
    </source>
</evidence>